<dbReference type="GeneID" id="37226431"/>
<name>A0A395GVF5_9EURO</name>
<dbReference type="VEuPathDB" id="FungiDB:BO80DRAFT_446699"/>
<organism evidence="1 2">
    <name type="scientific">Aspergillus ibericus CBS 121593</name>
    <dbReference type="NCBI Taxonomy" id="1448316"/>
    <lineage>
        <taxon>Eukaryota</taxon>
        <taxon>Fungi</taxon>
        <taxon>Dikarya</taxon>
        <taxon>Ascomycota</taxon>
        <taxon>Pezizomycotina</taxon>
        <taxon>Eurotiomycetes</taxon>
        <taxon>Eurotiomycetidae</taxon>
        <taxon>Eurotiales</taxon>
        <taxon>Aspergillaceae</taxon>
        <taxon>Aspergillus</taxon>
        <taxon>Aspergillus subgen. Circumdati</taxon>
    </lineage>
</organism>
<evidence type="ECO:0000313" key="1">
    <source>
        <dbReference type="EMBL" id="RAK99134.1"/>
    </source>
</evidence>
<dbReference type="Proteomes" id="UP000249402">
    <property type="component" value="Unassembled WGS sequence"/>
</dbReference>
<sequence>MGKITAYRAINESILNEIFGVRPIGYLGGGTESSVLRPVVGLPCLSLPTIDWPTRKIRVRQSQVSTGALSLTV</sequence>
<accession>A0A395GVF5</accession>
<dbReference type="AlphaFoldDB" id="A0A395GVF5"/>
<keyword evidence="2" id="KW-1185">Reference proteome</keyword>
<evidence type="ECO:0000313" key="2">
    <source>
        <dbReference type="Proteomes" id="UP000249402"/>
    </source>
</evidence>
<dbReference type="RefSeq" id="XP_025573462.1">
    <property type="nucleotide sequence ID" value="XM_025721566.1"/>
</dbReference>
<reference evidence="1 2" key="1">
    <citation type="submission" date="2018-02" db="EMBL/GenBank/DDBJ databases">
        <title>The genomes of Aspergillus section Nigri reveals drivers in fungal speciation.</title>
        <authorList>
            <consortium name="DOE Joint Genome Institute"/>
            <person name="Vesth T.C."/>
            <person name="Nybo J."/>
            <person name="Theobald S."/>
            <person name="Brandl J."/>
            <person name="Frisvad J.C."/>
            <person name="Nielsen K.F."/>
            <person name="Lyhne E.K."/>
            <person name="Kogle M.E."/>
            <person name="Kuo A."/>
            <person name="Riley R."/>
            <person name="Clum A."/>
            <person name="Nolan M."/>
            <person name="Lipzen A."/>
            <person name="Salamov A."/>
            <person name="Henrissat B."/>
            <person name="Wiebenga A."/>
            <person name="De vries R.P."/>
            <person name="Grigoriev I.V."/>
            <person name="Mortensen U.H."/>
            <person name="Andersen M.R."/>
            <person name="Baker S.E."/>
        </authorList>
    </citation>
    <scope>NUCLEOTIDE SEQUENCE [LARGE SCALE GENOMIC DNA]</scope>
    <source>
        <strain evidence="1 2">CBS 121593</strain>
    </source>
</reference>
<gene>
    <name evidence="1" type="ORF">BO80DRAFT_446699</name>
</gene>
<proteinExistence type="predicted"/>
<protein>
    <submittedName>
        <fullName evidence="1">Uncharacterized protein</fullName>
    </submittedName>
</protein>
<dbReference type="EMBL" id="KZ824448">
    <property type="protein sequence ID" value="RAK99134.1"/>
    <property type="molecule type" value="Genomic_DNA"/>
</dbReference>